<organism evidence="1 2">
    <name type="scientific">Theileria orientalis</name>
    <dbReference type="NCBI Taxonomy" id="68886"/>
    <lineage>
        <taxon>Eukaryota</taxon>
        <taxon>Sar</taxon>
        <taxon>Alveolata</taxon>
        <taxon>Apicomplexa</taxon>
        <taxon>Aconoidasida</taxon>
        <taxon>Piroplasmida</taxon>
        <taxon>Theileriidae</taxon>
        <taxon>Theileria</taxon>
    </lineage>
</organism>
<evidence type="ECO:0000313" key="2">
    <source>
        <dbReference type="Proteomes" id="UP000244811"/>
    </source>
</evidence>
<proteinExistence type="predicted"/>
<accession>A0A976XIZ7</accession>
<protein>
    <submittedName>
        <fullName evidence="1">Uncharacterized protein</fullName>
    </submittedName>
</protein>
<sequence length="66" mass="7918">MVSIKKNGVVENNDQFPYFNSSNKVRIIKVLSHYLNMKNHEDKDQFHTFVKDKLERIQNEPREQTP</sequence>
<dbReference type="Proteomes" id="UP000244811">
    <property type="component" value="Chromosome 4"/>
</dbReference>
<name>A0A976XIZ7_THEOR</name>
<dbReference type="EMBL" id="CP056072">
    <property type="protein sequence ID" value="UVC50144.1"/>
    <property type="molecule type" value="Genomic_DNA"/>
</dbReference>
<reference evidence="1" key="1">
    <citation type="submission" date="2022-07" db="EMBL/GenBank/DDBJ databases">
        <title>Evaluation of T. orientalis genome assembly methods using nanopore sequencing and analysis of variation between genomes.</title>
        <authorList>
            <person name="Yam J."/>
            <person name="Micallef M.L."/>
            <person name="Liu M."/>
            <person name="Djordjevic S.P."/>
            <person name="Bogema D.R."/>
            <person name="Jenkins C."/>
        </authorList>
    </citation>
    <scope>NUCLEOTIDE SEQUENCE</scope>
    <source>
        <strain evidence="1">Goon Nure</strain>
    </source>
</reference>
<evidence type="ECO:0000313" key="1">
    <source>
        <dbReference type="EMBL" id="UVC50144.1"/>
    </source>
</evidence>
<gene>
    <name evidence="1" type="ORF">MACK_004014</name>
</gene>
<dbReference type="AlphaFoldDB" id="A0A976XIZ7"/>